<dbReference type="GO" id="GO:0016491">
    <property type="term" value="F:oxidoreductase activity"/>
    <property type="evidence" value="ECO:0007669"/>
    <property type="project" value="UniProtKB-KW"/>
</dbReference>
<dbReference type="SUPFAM" id="SSF51735">
    <property type="entry name" value="NAD(P)-binding Rossmann-fold domains"/>
    <property type="match status" value="1"/>
</dbReference>
<keyword evidence="5" id="KW-1185">Reference proteome</keyword>
<name>A0A9X0DA58_9CNID</name>
<dbReference type="EMBL" id="MU825399">
    <property type="protein sequence ID" value="KAJ7392997.1"/>
    <property type="molecule type" value="Genomic_DNA"/>
</dbReference>
<dbReference type="InterPro" id="IPR002347">
    <property type="entry name" value="SDR_fam"/>
</dbReference>
<sequence length="321" mass="35586">MVTPLLVNYINGAKILLKQVLSGHNSLEVIPDLEGQVAIVTGGNKGIGLETVKGLCKAQMTVIIACRDAETAQKAIKELKEELPQAKVEYMELDLGSLGSIRTFVTNFKKKGLPLHVLVNNAGIMFPPYETTEDGFELQFGVNHIGPFTLTNLLLEDLIKSGSPERRSRIVTVSSAAHVPGTMNFEDLQSKNYYSPYLAYSQSKLANILFTYELQRRLNERNSPVTANVLHPGVVNTDLFHHIHWIVRIPQNVLAYFLFQTPKQGADNSLYVALSHELEGMAGIYFVNCQPTQSSDESYREDVQKGSGKSVVNSLAFLNNF</sequence>
<evidence type="ECO:0000256" key="3">
    <source>
        <dbReference type="SAM" id="Coils"/>
    </source>
</evidence>
<dbReference type="CDD" id="cd05327">
    <property type="entry name" value="retinol-DH_like_SDR_c_like"/>
    <property type="match status" value="1"/>
</dbReference>
<dbReference type="PRINTS" id="PR00081">
    <property type="entry name" value="GDHRDH"/>
</dbReference>
<dbReference type="AlphaFoldDB" id="A0A9X0DA58"/>
<dbReference type="InterPro" id="IPR036291">
    <property type="entry name" value="NAD(P)-bd_dom_sf"/>
</dbReference>
<keyword evidence="2" id="KW-0560">Oxidoreductase</keyword>
<dbReference type="PANTHER" id="PTHR24320">
    <property type="entry name" value="RETINOL DEHYDROGENASE"/>
    <property type="match status" value="1"/>
</dbReference>
<comment type="caution">
    <text evidence="4">The sequence shown here is derived from an EMBL/GenBank/DDBJ whole genome shotgun (WGS) entry which is preliminary data.</text>
</comment>
<evidence type="ECO:0000256" key="1">
    <source>
        <dbReference type="ARBA" id="ARBA00006484"/>
    </source>
</evidence>
<dbReference type="Pfam" id="PF00106">
    <property type="entry name" value="adh_short"/>
    <property type="match status" value="1"/>
</dbReference>
<keyword evidence="3" id="KW-0175">Coiled coil</keyword>
<comment type="similarity">
    <text evidence="1">Belongs to the short-chain dehydrogenases/reductases (SDR) family.</text>
</comment>
<dbReference type="Gene3D" id="3.40.50.720">
    <property type="entry name" value="NAD(P)-binding Rossmann-like Domain"/>
    <property type="match status" value="1"/>
</dbReference>
<organism evidence="4 5">
    <name type="scientific">Desmophyllum pertusum</name>
    <dbReference type="NCBI Taxonomy" id="174260"/>
    <lineage>
        <taxon>Eukaryota</taxon>
        <taxon>Metazoa</taxon>
        <taxon>Cnidaria</taxon>
        <taxon>Anthozoa</taxon>
        <taxon>Hexacorallia</taxon>
        <taxon>Scleractinia</taxon>
        <taxon>Caryophylliina</taxon>
        <taxon>Caryophylliidae</taxon>
        <taxon>Desmophyllum</taxon>
    </lineage>
</organism>
<dbReference type="OrthoDB" id="191139at2759"/>
<proteinExistence type="inferred from homology"/>
<dbReference type="Proteomes" id="UP001163046">
    <property type="component" value="Unassembled WGS sequence"/>
</dbReference>
<evidence type="ECO:0000313" key="4">
    <source>
        <dbReference type="EMBL" id="KAJ7392997.1"/>
    </source>
</evidence>
<reference evidence="4" key="1">
    <citation type="submission" date="2023-01" db="EMBL/GenBank/DDBJ databases">
        <title>Genome assembly of the deep-sea coral Lophelia pertusa.</title>
        <authorList>
            <person name="Herrera S."/>
            <person name="Cordes E."/>
        </authorList>
    </citation>
    <scope>NUCLEOTIDE SEQUENCE</scope>
    <source>
        <strain evidence="4">USNM1676648</strain>
        <tissue evidence="4">Polyp</tissue>
    </source>
</reference>
<evidence type="ECO:0000256" key="2">
    <source>
        <dbReference type="ARBA" id="ARBA00023002"/>
    </source>
</evidence>
<protein>
    <submittedName>
        <fullName evidence="4">Uncharacterized protein</fullName>
    </submittedName>
</protein>
<dbReference type="PANTHER" id="PTHR24320:SF264">
    <property type="entry name" value="DEHYDROGENASE_REDUCTASE SDR FAMILY MEMBER ON CHROMOSOME X"/>
    <property type="match status" value="1"/>
</dbReference>
<feature type="coiled-coil region" evidence="3">
    <location>
        <begin position="62"/>
        <end position="89"/>
    </location>
</feature>
<accession>A0A9X0DA58</accession>
<evidence type="ECO:0000313" key="5">
    <source>
        <dbReference type="Proteomes" id="UP001163046"/>
    </source>
</evidence>
<gene>
    <name evidence="4" type="ORF">OS493_008244</name>
</gene>